<evidence type="ECO:0000313" key="2">
    <source>
        <dbReference type="Proteomes" id="UP001153076"/>
    </source>
</evidence>
<gene>
    <name evidence="1" type="ORF">Cgig2_025392</name>
</gene>
<organism evidence="1 2">
    <name type="scientific">Carnegiea gigantea</name>
    <dbReference type="NCBI Taxonomy" id="171969"/>
    <lineage>
        <taxon>Eukaryota</taxon>
        <taxon>Viridiplantae</taxon>
        <taxon>Streptophyta</taxon>
        <taxon>Embryophyta</taxon>
        <taxon>Tracheophyta</taxon>
        <taxon>Spermatophyta</taxon>
        <taxon>Magnoliopsida</taxon>
        <taxon>eudicotyledons</taxon>
        <taxon>Gunneridae</taxon>
        <taxon>Pentapetalae</taxon>
        <taxon>Caryophyllales</taxon>
        <taxon>Cactineae</taxon>
        <taxon>Cactaceae</taxon>
        <taxon>Cactoideae</taxon>
        <taxon>Echinocereeae</taxon>
        <taxon>Carnegiea</taxon>
    </lineage>
</organism>
<evidence type="ECO:0000313" key="1">
    <source>
        <dbReference type="EMBL" id="KAJ8428083.1"/>
    </source>
</evidence>
<reference evidence="1" key="1">
    <citation type="submission" date="2022-04" db="EMBL/GenBank/DDBJ databases">
        <title>Carnegiea gigantea Genome sequencing and assembly v2.</title>
        <authorList>
            <person name="Copetti D."/>
            <person name="Sanderson M.J."/>
            <person name="Burquez A."/>
            <person name="Wojciechowski M.F."/>
        </authorList>
    </citation>
    <scope>NUCLEOTIDE SEQUENCE</scope>
    <source>
        <strain evidence="1">SGP5-SGP5p</strain>
        <tissue evidence="1">Aerial part</tissue>
    </source>
</reference>
<name>A0A9Q1GXV4_9CARY</name>
<sequence>MKLGQDLFHVDHIYCMRFALHEETIGHVPHICVVANSVHNQHSELPPEGVEIFMDVLGVNLNCAQFVREKPMTWTIRRSWHTFLYRQEVIVSHQLNEYHPLEMVCLTTNRDSTVQKVEYALKAHLSLLVAHPQHFLRAPQGGVFVINVDAIIKGIDKNAARMFDEAILHKLSRTPFDGLPSLEGDFDGLYGIVLQRDIGIIALQSKIEGLIKQVCNLKDLEGVHYEVVTTKLKQVESSDGCNHKN</sequence>
<dbReference type="AlphaFoldDB" id="A0A9Q1GXV4"/>
<dbReference type="EMBL" id="JAKOGI010001054">
    <property type="protein sequence ID" value="KAJ8428083.1"/>
    <property type="molecule type" value="Genomic_DNA"/>
</dbReference>
<accession>A0A9Q1GXV4</accession>
<proteinExistence type="predicted"/>
<comment type="caution">
    <text evidence="1">The sequence shown here is derived from an EMBL/GenBank/DDBJ whole genome shotgun (WGS) entry which is preliminary data.</text>
</comment>
<dbReference type="Proteomes" id="UP001153076">
    <property type="component" value="Unassembled WGS sequence"/>
</dbReference>
<protein>
    <submittedName>
        <fullName evidence="1">Uncharacterized protein</fullName>
    </submittedName>
</protein>
<keyword evidence="2" id="KW-1185">Reference proteome</keyword>